<dbReference type="PANTHER" id="PTHR43244:SF1">
    <property type="entry name" value="5,10-METHYLENETETRAHYDROMETHANOPTERIN REDUCTASE"/>
    <property type="match status" value="1"/>
</dbReference>
<accession>A0A1D3L4Z2</accession>
<dbReference type="PANTHER" id="PTHR43244">
    <property type="match status" value="1"/>
</dbReference>
<sequence>MVKIGYKLSSELHSPLDLVRYAKHAEDAGFDFASISDHYHPWISKQGHSPFVWCTIGGISQVTERLIITTGVTCPTVRIHPAIIAQAAATAAAMLPGRFILGLGSGENLNEHILGDVWPSAPVRIEMLEEAVDIIQNLWKGGMQDYEGRYYRVVNARIHTLPEELPPIFIAANGAMAAETAGIMGDGLIALGEKKGLVDIFVECGGQNKPCLSEISLCWAETDDVAVDTVYEYWPIMPFKSDLSWEIPTQTHFEQLAQNVKLEDIAESTLCSSDPQKHIDKIQRTVEAGFDHICIQQIGLDQDEFIEFYREEVLPEFR</sequence>
<dbReference type="AlphaFoldDB" id="A0A1D3L4Z2"/>
<protein>
    <submittedName>
        <fullName evidence="3">F420-dependent hydroxymycolic acid dehydrogenase</fullName>
        <ecNumber evidence="3">1.1.98.-</ecNumber>
    </submittedName>
</protein>
<dbReference type="Pfam" id="PF00296">
    <property type="entry name" value="Bac_luciferase"/>
    <property type="match status" value="1"/>
</dbReference>
<dbReference type="CDD" id="cd01097">
    <property type="entry name" value="Tetrahydromethanopterin_reductase"/>
    <property type="match status" value="1"/>
</dbReference>
<dbReference type="RefSeq" id="WP_071907728.1">
    <property type="nucleotide sequence ID" value="NZ_LT607756.1"/>
</dbReference>
<dbReference type="InterPro" id="IPR011251">
    <property type="entry name" value="Luciferase-like_dom"/>
</dbReference>
<dbReference type="InterPro" id="IPR050564">
    <property type="entry name" value="F420-G6PD/mer"/>
</dbReference>
<proteinExistence type="predicted"/>
<dbReference type="NCBIfam" id="TIGR03557">
    <property type="entry name" value="F420_G6P_family"/>
    <property type="match status" value="1"/>
</dbReference>
<dbReference type="GO" id="GO:0016705">
    <property type="term" value="F:oxidoreductase activity, acting on paired donors, with incorporation or reduction of molecular oxygen"/>
    <property type="evidence" value="ECO:0007669"/>
    <property type="project" value="InterPro"/>
</dbReference>
<dbReference type="Gene3D" id="3.20.20.30">
    <property type="entry name" value="Luciferase-like domain"/>
    <property type="match status" value="1"/>
</dbReference>
<dbReference type="EMBL" id="LT607756">
    <property type="protein sequence ID" value="SCG86687.1"/>
    <property type="molecule type" value="Genomic_DNA"/>
</dbReference>
<gene>
    <name evidence="3" type="primary">fgd2</name>
    <name evidence="3" type="ORF">MCBB_2145</name>
</gene>
<evidence type="ECO:0000313" key="4">
    <source>
        <dbReference type="Proteomes" id="UP000094707"/>
    </source>
</evidence>
<dbReference type="Proteomes" id="UP000094707">
    <property type="component" value="Chromosome I"/>
</dbReference>
<dbReference type="SUPFAM" id="SSF51679">
    <property type="entry name" value="Bacterial luciferase-like"/>
    <property type="match status" value="1"/>
</dbReference>
<keyword evidence="4" id="KW-1185">Reference proteome</keyword>
<dbReference type="GeneID" id="30412981"/>
<organism evidence="3 4">
    <name type="scientific">Methanobacterium congolense</name>
    <dbReference type="NCBI Taxonomy" id="118062"/>
    <lineage>
        <taxon>Archaea</taxon>
        <taxon>Methanobacteriati</taxon>
        <taxon>Methanobacteriota</taxon>
        <taxon>Methanomada group</taxon>
        <taxon>Methanobacteria</taxon>
        <taxon>Methanobacteriales</taxon>
        <taxon>Methanobacteriaceae</taxon>
        <taxon>Methanobacterium</taxon>
    </lineage>
</organism>
<dbReference type="InterPro" id="IPR019945">
    <property type="entry name" value="F420_G6P_DH-rel"/>
</dbReference>
<name>A0A1D3L4Z2_9EURY</name>
<feature type="domain" description="Luciferase-like" evidence="2">
    <location>
        <begin position="14"/>
        <end position="292"/>
    </location>
</feature>
<dbReference type="KEGG" id="mcub:MCBB_2145"/>
<dbReference type="OrthoDB" id="7684at2157"/>
<dbReference type="InterPro" id="IPR036661">
    <property type="entry name" value="Luciferase-like_sf"/>
</dbReference>
<reference evidence="3 4" key="1">
    <citation type="submission" date="2016-08" db="EMBL/GenBank/DDBJ databases">
        <authorList>
            <person name="Seilhamer J.J."/>
        </authorList>
    </citation>
    <scope>NUCLEOTIDE SEQUENCE [LARGE SCALE GENOMIC DNA]</scope>
    <source>
        <strain evidence="3">Buetzberg</strain>
    </source>
</reference>
<dbReference type="STRING" id="118062.MCBB_2145"/>
<evidence type="ECO:0000259" key="2">
    <source>
        <dbReference type="Pfam" id="PF00296"/>
    </source>
</evidence>
<evidence type="ECO:0000256" key="1">
    <source>
        <dbReference type="ARBA" id="ARBA00023002"/>
    </source>
</evidence>
<dbReference type="EC" id="1.1.98.-" evidence="3"/>
<evidence type="ECO:0000313" key="3">
    <source>
        <dbReference type="EMBL" id="SCG86687.1"/>
    </source>
</evidence>
<keyword evidence="1 3" id="KW-0560">Oxidoreductase</keyword>
<dbReference type="PATRIC" id="fig|129848.4.peg.2192"/>